<feature type="compositionally biased region" description="Low complexity" evidence="1">
    <location>
        <begin position="87"/>
        <end position="106"/>
    </location>
</feature>
<proteinExistence type="predicted"/>
<dbReference type="HOGENOM" id="CLU_1148800_0_0_1"/>
<protein>
    <submittedName>
        <fullName evidence="2">Uncharacterized protein</fullName>
    </submittedName>
</protein>
<feature type="compositionally biased region" description="Low complexity" evidence="1">
    <location>
        <begin position="9"/>
        <end position="21"/>
    </location>
</feature>
<dbReference type="AlphaFoldDB" id="A0A0E0LPN3"/>
<evidence type="ECO:0000256" key="1">
    <source>
        <dbReference type="SAM" id="MobiDB-lite"/>
    </source>
</evidence>
<reference evidence="2" key="2">
    <citation type="submission" date="2018-05" db="EMBL/GenBank/DDBJ databases">
        <title>OpunRS2 (Oryza punctata Reference Sequence Version 2).</title>
        <authorList>
            <person name="Zhang J."/>
            <person name="Kudrna D."/>
            <person name="Lee S."/>
            <person name="Talag J."/>
            <person name="Welchert J."/>
            <person name="Wing R.A."/>
        </authorList>
    </citation>
    <scope>NUCLEOTIDE SEQUENCE [LARGE SCALE GENOMIC DNA]</scope>
</reference>
<feature type="compositionally biased region" description="Basic residues" evidence="1">
    <location>
        <begin position="107"/>
        <end position="120"/>
    </location>
</feature>
<feature type="compositionally biased region" description="Low complexity" evidence="1">
    <location>
        <begin position="54"/>
        <end position="63"/>
    </location>
</feature>
<feature type="compositionally biased region" description="Basic and acidic residues" evidence="1">
    <location>
        <begin position="166"/>
        <end position="182"/>
    </location>
</feature>
<feature type="compositionally biased region" description="Low complexity" evidence="1">
    <location>
        <begin position="218"/>
        <end position="231"/>
    </location>
</feature>
<sequence length="242" mass="25467">MIWGSRSRPAVATVEEAPAAPQRRRPRRPTAPAGEGEEEVGESFTAESQPHAGGSSAPAPVADDASDGAGGTAPGTRQHGRSRGGLPTRVRTARRPSPSASAPAARGPRRTAWRRQRHRGQGSVGVEESPGGLARGGPGRVPPWRGVVRHGGHRRGFPGRVSPWRCDGRRITRGVEGKRSPEEQEEEGRRPRRPLRPGGRRAEEEEEVVWRRGGHVGGEAVVAGVAEVGTGEAPGGTGGDGR</sequence>
<reference evidence="2" key="1">
    <citation type="submission" date="2015-04" db="UniProtKB">
        <authorList>
            <consortium name="EnsemblPlants"/>
        </authorList>
    </citation>
    <scope>IDENTIFICATION</scope>
</reference>
<organism evidence="2">
    <name type="scientific">Oryza punctata</name>
    <name type="common">Red rice</name>
    <dbReference type="NCBI Taxonomy" id="4537"/>
    <lineage>
        <taxon>Eukaryota</taxon>
        <taxon>Viridiplantae</taxon>
        <taxon>Streptophyta</taxon>
        <taxon>Embryophyta</taxon>
        <taxon>Tracheophyta</taxon>
        <taxon>Spermatophyta</taxon>
        <taxon>Magnoliopsida</taxon>
        <taxon>Liliopsida</taxon>
        <taxon>Poales</taxon>
        <taxon>Poaceae</taxon>
        <taxon>BOP clade</taxon>
        <taxon>Oryzoideae</taxon>
        <taxon>Oryzeae</taxon>
        <taxon>Oryzinae</taxon>
        <taxon>Oryza</taxon>
    </lineage>
</organism>
<accession>A0A0E0LPN3</accession>
<evidence type="ECO:0000313" key="3">
    <source>
        <dbReference type="Proteomes" id="UP000026962"/>
    </source>
</evidence>
<dbReference type="EnsemblPlants" id="OPUNC07G24410.1">
    <property type="protein sequence ID" value="OPUNC07G24410.1"/>
    <property type="gene ID" value="OPUNC07G24410"/>
</dbReference>
<name>A0A0E0LPN3_ORYPU</name>
<dbReference type="Proteomes" id="UP000026962">
    <property type="component" value="Chromosome 7"/>
</dbReference>
<feature type="region of interest" description="Disordered" evidence="1">
    <location>
        <begin position="1"/>
        <end position="242"/>
    </location>
</feature>
<feature type="compositionally biased region" description="Basic residues" evidence="1">
    <location>
        <begin position="190"/>
        <end position="199"/>
    </location>
</feature>
<evidence type="ECO:0000313" key="2">
    <source>
        <dbReference type="EnsemblPlants" id="OPUNC07G24410.1"/>
    </source>
</evidence>
<feature type="compositionally biased region" description="Basic residues" evidence="1">
    <location>
        <begin position="147"/>
        <end position="157"/>
    </location>
</feature>
<keyword evidence="3" id="KW-1185">Reference proteome</keyword>
<dbReference type="Gramene" id="OPUNC07G24410.1">
    <property type="protein sequence ID" value="OPUNC07G24410.1"/>
    <property type="gene ID" value="OPUNC07G24410"/>
</dbReference>
<feature type="compositionally biased region" description="Gly residues" evidence="1">
    <location>
        <begin position="232"/>
        <end position="242"/>
    </location>
</feature>